<dbReference type="SMART" id="SM00387">
    <property type="entry name" value="HATPase_c"/>
    <property type="match status" value="1"/>
</dbReference>
<evidence type="ECO:0000256" key="6">
    <source>
        <dbReference type="ARBA" id="ARBA00022777"/>
    </source>
</evidence>
<reference evidence="11 12" key="1">
    <citation type="submission" date="2023-08" db="EMBL/GenBank/DDBJ databases">
        <title>Rhodoferax potami sp. nov. and Rhodoferax mekongensis sp. nov., isolated from the Mekong River in Thailand.</title>
        <authorList>
            <person name="Kitikhun S."/>
            <person name="Charoenyingcharoen P."/>
            <person name="Siriarchawattana P."/>
            <person name="Likhitrattanapisal S."/>
            <person name="Nilsakha T."/>
            <person name="Chanpet A."/>
            <person name="Rattanawaree P."/>
            <person name="Ingsriswang S."/>
        </authorList>
    </citation>
    <scope>NUCLEOTIDE SEQUENCE [LARGE SCALE GENOMIC DNA]</scope>
    <source>
        <strain evidence="11 12">TBRC 17307</strain>
    </source>
</reference>
<dbReference type="PANTHER" id="PTHR43065:SF10">
    <property type="entry name" value="PEROXIDE STRESS-ACTIVATED HISTIDINE KINASE MAK3"/>
    <property type="match status" value="1"/>
</dbReference>
<keyword evidence="3" id="KW-0597">Phosphoprotein</keyword>
<accession>A0ABZ0AWE0</accession>
<dbReference type="InterPro" id="IPR003594">
    <property type="entry name" value="HATPase_dom"/>
</dbReference>
<keyword evidence="12" id="KW-1185">Reference proteome</keyword>
<dbReference type="Proteomes" id="UP001302257">
    <property type="component" value="Chromosome"/>
</dbReference>
<feature type="domain" description="Histidine kinase" evidence="10">
    <location>
        <begin position="401"/>
        <end position="569"/>
    </location>
</feature>
<organism evidence="11 12">
    <name type="scientific">Rhodoferax mekongensis</name>
    <dbReference type="NCBI Taxonomy" id="3068341"/>
    <lineage>
        <taxon>Bacteria</taxon>
        <taxon>Pseudomonadati</taxon>
        <taxon>Pseudomonadota</taxon>
        <taxon>Betaproteobacteria</taxon>
        <taxon>Burkholderiales</taxon>
        <taxon>Comamonadaceae</taxon>
        <taxon>Rhodoferax</taxon>
    </lineage>
</organism>
<evidence type="ECO:0000256" key="2">
    <source>
        <dbReference type="ARBA" id="ARBA00012438"/>
    </source>
</evidence>
<dbReference type="PANTHER" id="PTHR43065">
    <property type="entry name" value="SENSOR HISTIDINE KINASE"/>
    <property type="match status" value="1"/>
</dbReference>
<evidence type="ECO:0000313" key="11">
    <source>
        <dbReference type="EMBL" id="WNO03959.1"/>
    </source>
</evidence>
<keyword evidence="9" id="KW-0472">Membrane</keyword>
<dbReference type="PRINTS" id="PR00344">
    <property type="entry name" value="BCTRLSENSOR"/>
</dbReference>
<keyword evidence="4" id="KW-0808">Transferase</keyword>
<evidence type="ECO:0000256" key="5">
    <source>
        <dbReference type="ARBA" id="ARBA00022741"/>
    </source>
</evidence>
<feature type="transmembrane region" description="Helical" evidence="9">
    <location>
        <begin position="12"/>
        <end position="34"/>
    </location>
</feature>
<dbReference type="InterPro" id="IPR005467">
    <property type="entry name" value="His_kinase_dom"/>
</dbReference>
<keyword evidence="7 11" id="KW-0067">ATP-binding</keyword>
<evidence type="ECO:0000256" key="9">
    <source>
        <dbReference type="SAM" id="Phobius"/>
    </source>
</evidence>
<keyword evidence="8" id="KW-0902">Two-component regulatory system</keyword>
<proteinExistence type="predicted"/>
<dbReference type="Gene3D" id="3.30.565.10">
    <property type="entry name" value="Histidine kinase-like ATPase, C-terminal domain"/>
    <property type="match status" value="1"/>
</dbReference>
<dbReference type="RefSeq" id="WP_313866830.1">
    <property type="nucleotide sequence ID" value="NZ_CP132507.1"/>
</dbReference>
<dbReference type="SUPFAM" id="SSF55874">
    <property type="entry name" value="ATPase domain of HSP90 chaperone/DNA topoisomerase II/histidine kinase"/>
    <property type="match status" value="1"/>
</dbReference>
<evidence type="ECO:0000256" key="1">
    <source>
        <dbReference type="ARBA" id="ARBA00000085"/>
    </source>
</evidence>
<dbReference type="Gene3D" id="1.10.287.130">
    <property type="match status" value="1"/>
</dbReference>
<dbReference type="Pfam" id="PF02518">
    <property type="entry name" value="HATPase_c"/>
    <property type="match status" value="1"/>
</dbReference>
<keyword evidence="9" id="KW-1133">Transmembrane helix</keyword>
<name>A0ABZ0AWE0_9BURK</name>
<dbReference type="InterPro" id="IPR036890">
    <property type="entry name" value="HATPase_C_sf"/>
</dbReference>
<dbReference type="EC" id="2.7.13.3" evidence="2"/>
<dbReference type="PROSITE" id="PS50109">
    <property type="entry name" value="HIS_KIN"/>
    <property type="match status" value="1"/>
</dbReference>
<keyword evidence="9" id="KW-0812">Transmembrane</keyword>
<evidence type="ECO:0000256" key="7">
    <source>
        <dbReference type="ARBA" id="ARBA00022840"/>
    </source>
</evidence>
<dbReference type="InterPro" id="IPR004358">
    <property type="entry name" value="Sig_transdc_His_kin-like_C"/>
</dbReference>
<keyword evidence="6" id="KW-0418">Kinase</keyword>
<evidence type="ECO:0000256" key="4">
    <source>
        <dbReference type="ARBA" id="ARBA00022679"/>
    </source>
</evidence>
<gene>
    <name evidence="11" type="ORF">RAN89_13695</name>
</gene>
<dbReference type="GO" id="GO:0005524">
    <property type="term" value="F:ATP binding"/>
    <property type="evidence" value="ECO:0007669"/>
    <property type="project" value="UniProtKB-KW"/>
</dbReference>
<keyword evidence="5" id="KW-0547">Nucleotide-binding</keyword>
<comment type="catalytic activity">
    <reaction evidence="1">
        <text>ATP + protein L-histidine = ADP + protein N-phospho-L-histidine.</text>
        <dbReference type="EC" id="2.7.13.3"/>
    </reaction>
</comment>
<evidence type="ECO:0000256" key="8">
    <source>
        <dbReference type="ARBA" id="ARBA00023012"/>
    </source>
</evidence>
<evidence type="ECO:0000256" key="3">
    <source>
        <dbReference type="ARBA" id="ARBA00022553"/>
    </source>
</evidence>
<sequence length="573" mass="63841">MQRISNGFRFRLWLSLGAGVVAVALVALLAFEWAQMRSIEQRRGLYFDSVTQLMFQFEREFNKLHTELVRGSAVGANYDIETLRLRYDIFLSRLTLIHESPNLDMLKGLKEFTATMPSIEQLTSHIDEALTKSPPNNDDLDNLLDQFERLSADVRNLSQVADYQVAKMVEEQDNTLIDQAKLIVGMTLIQIIAVLAAVVALVLRQRQELADRLQTEHDLARRVEERTAELSQSYLALESTLVDLRAAQAQLIQTEKMASLGQLVASVAHEINTPIGVVKSSGKNIAVALEHSLKWLPHVLDLLQLSDRALFMTLISHSKTGAAMQSTREERALRRYVSKQLDEAGIGQSRHKAAIMVELQAHESVQHFLPLLQHPQSELIFDTASHLASILSNTANINLAVERVAKIIYALKSISRRSNSGEFIEANVIDGIETVLTIYQSHIRQGIDLIRKYEEVPALPCLPDELNQVWTNLLHNALQAMNNRGTLTIEIKASGDNVLVSISDTGCGIPEAIRGRVYEAFFTTKPAGEGSGLGLDIVKKIIEKHSGQIEFNSVVGRGTVFSVYLPRSQKAIT</sequence>
<evidence type="ECO:0000313" key="12">
    <source>
        <dbReference type="Proteomes" id="UP001302257"/>
    </source>
</evidence>
<protein>
    <recommendedName>
        <fullName evidence="2">histidine kinase</fullName>
        <ecNumber evidence="2">2.7.13.3</ecNumber>
    </recommendedName>
</protein>
<evidence type="ECO:0000259" key="10">
    <source>
        <dbReference type="PROSITE" id="PS50109"/>
    </source>
</evidence>
<dbReference type="EMBL" id="CP132507">
    <property type="protein sequence ID" value="WNO03959.1"/>
    <property type="molecule type" value="Genomic_DNA"/>
</dbReference>